<dbReference type="Proteomes" id="UP000595894">
    <property type="component" value="Chromosome"/>
</dbReference>
<dbReference type="CDD" id="cd03394">
    <property type="entry name" value="PAP2_like_5"/>
    <property type="match status" value="1"/>
</dbReference>
<dbReference type="Gene3D" id="1.20.144.10">
    <property type="entry name" value="Phosphatidic acid phosphatase type 2/haloperoxidase"/>
    <property type="match status" value="1"/>
</dbReference>
<dbReference type="SMART" id="SM00014">
    <property type="entry name" value="acidPPc"/>
    <property type="match status" value="1"/>
</dbReference>
<dbReference type="EMBL" id="CP061035">
    <property type="protein sequence ID" value="QQV76277.1"/>
    <property type="molecule type" value="Genomic_DNA"/>
</dbReference>
<evidence type="ECO:0000313" key="4">
    <source>
        <dbReference type="Proteomes" id="UP000595894"/>
    </source>
</evidence>
<gene>
    <name evidence="3" type="ORF">H5J25_12300</name>
</gene>
<dbReference type="InterPro" id="IPR036938">
    <property type="entry name" value="PAP2/HPO_sf"/>
</dbReference>
<dbReference type="Pfam" id="PF01569">
    <property type="entry name" value="PAP2"/>
    <property type="match status" value="1"/>
</dbReference>
<proteinExistence type="predicted"/>
<keyword evidence="4" id="KW-1185">Reference proteome</keyword>
<dbReference type="RefSeq" id="WP_202091419.1">
    <property type="nucleotide sequence ID" value="NZ_CP061035.1"/>
</dbReference>
<evidence type="ECO:0000256" key="1">
    <source>
        <dbReference type="SAM" id="SignalP"/>
    </source>
</evidence>
<evidence type="ECO:0000313" key="3">
    <source>
        <dbReference type="EMBL" id="QQV76277.1"/>
    </source>
</evidence>
<dbReference type="AlphaFoldDB" id="A0A974NST5"/>
<feature type="signal peptide" evidence="1">
    <location>
        <begin position="1"/>
        <end position="28"/>
    </location>
</feature>
<dbReference type="KEGG" id="sari:H5J25_12300"/>
<dbReference type="InterPro" id="IPR000326">
    <property type="entry name" value="PAP2/HPO"/>
</dbReference>
<dbReference type="SUPFAM" id="SSF48317">
    <property type="entry name" value="Acid phosphatase/Vanadium-dependent haloperoxidase"/>
    <property type="match status" value="1"/>
</dbReference>
<sequence length="183" mass="18792">MHTPSSSRRLILVGTIALTAAMPGAAHAEGWDMAGDIGRNVLVGAALGIPVIKGDWQGGLQAGGSILVGSGITYGLKRIIPSGRPDGSDSRSFPSGHATTAFAAAATLDNRYGWKVGVPAFAVATFVGASRLTARKHRWYDVVAGAAIGTGSGLLLTRKRNSSVRLLPFGDSKGGGVSFAMRF</sequence>
<protein>
    <submittedName>
        <fullName evidence="3">Phosphatase PAP2 family protein</fullName>
    </submittedName>
</protein>
<keyword evidence="1" id="KW-0732">Signal</keyword>
<accession>A0A974NST5</accession>
<reference evidence="4" key="1">
    <citation type="submission" date="2020-09" db="EMBL/GenBank/DDBJ databases">
        <title>Sphingomonas sp., a new species isolated from pork steak.</title>
        <authorList>
            <person name="Heidler von Heilborn D."/>
        </authorList>
    </citation>
    <scope>NUCLEOTIDE SEQUENCE [LARGE SCALE GENOMIC DNA]</scope>
</reference>
<feature type="chain" id="PRO_5037086998" evidence="1">
    <location>
        <begin position="29"/>
        <end position="183"/>
    </location>
</feature>
<name>A0A974NST5_9SPHN</name>
<organism evidence="3 4">
    <name type="scientific">Sphingomonas aliaeris</name>
    <dbReference type="NCBI Taxonomy" id="2759526"/>
    <lineage>
        <taxon>Bacteria</taxon>
        <taxon>Pseudomonadati</taxon>
        <taxon>Pseudomonadota</taxon>
        <taxon>Alphaproteobacteria</taxon>
        <taxon>Sphingomonadales</taxon>
        <taxon>Sphingomonadaceae</taxon>
        <taxon>Sphingomonas</taxon>
    </lineage>
</organism>
<evidence type="ECO:0000259" key="2">
    <source>
        <dbReference type="SMART" id="SM00014"/>
    </source>
</evidence>
<feature type="domain" description="Phosphatidic acid phosphatase type 2/haloperoxidase" evidence="2">
    <location>
        <begin position="57"/>
        <end position="157"/>
    </location>
</feature>